<dbReference type="Proteomes" id="UP000317722">
    <property type="component" value="Unassembled WGS sequence"/>
</dbReference>
<keyword evidence="5" id="KW-0547">Nucleotide-binding</keyword>
<evidence type="ECO:0000256" key="5">
    <source>
        <dbReference type="ARBA" id="ARBA00022741"/>
    </source>
</evidence>
<feature type="domain" description="Histidine kinase/HSP90-like ATPase" evidence="10">
    <location>
        <begin position="291"/>
        <end position="380"/>
    </location>
</feature>
<dbReference type="EC" id="2.7.13.3" evidence="2"/>
<dbReference type="GO" id="GO:0046983">
    <property type="term" value="F:protein dimerization activity"/>
    <property type="evidence" value="ECO:0007669"/>
    <property type="project" value="InterPro"/>
</dbReference>
<proteinExistence type="predicted"/>
<dbReference type="GO" id="GO:0016020">
    <property type="term" value="C:membrane"/>
    <property type="evidence" value="ECO:0007669"/>
    <property type="project" value="InterPro"/>
</dbReference>
<organism evidence="12 13">
    <name type="scientific">Pedococcus bigeumensis</name>
    <dbReference type="NCBI Taxonomy" id="433644"/>
    <lineage>
        <taxon>Bacteria</taxon>
        <taxon>Bacillati</taxon>
        <taxon>Actinomycetota</taxon>
        <taxon>Actinomycetes</taxon>
        <taxon>Micrococcales</taxon>
        <taxon>Intrasporangiaceae</taxon>
        <taxon>Pedococcus</taxon>
    </lineage>
</organism>
<dbReference type="Pfam" id="PF02518">
    <property type="entry name" value="HATPase_c"/>
    <property type="match status" value="1"/>
</dbReference>
<evidence type="ECO:0000256" key="3">
    <source>
        <dbReference type="ARBA" id="ARBA00022553"/>
    </source>
</evidence>
<feature type="transmembrane region" description="Helical" evidence="9">
    <location>
        <begin position="109"/>
        <end position="129"/>
    </location>
</feature>
<dbReference type="GO" id="GO:0000155">
    <property type="term" value="F:phosphorelay sensor kinase activity"/>
    <property type="evidence" value="ECO:0007669"/>
    <property type="project" value="InterPro"/>
</dbReference>
<keyword evidence="9" id="KW-0812">Transmembrane</keyword>
<evidence type="ECO:0000256" key="7">
    <source>
        <dbReference type="ARBA" id="ARBA00022840"/>
    </source>
</evidence>
<dbReference type="AlphaFoldDB" id="A0A502CPL2"/>
<reference evidence="12 13" key="1">
    <citation type="journal article" date="2019" name="Environ. Microbiol.">
        <title>Species interactions and distinct microbial communities in high Arctic permafrost affected cryosols are associated with the CH4 and CO2 gas fluxes.</title>
        <authorList>
            <person name="Altshuler I."/>
            <person name="Hamel J."/>
            <person name="Turney S."/>
            <person name="Magnuson E."/>
            <person name="Levesque R."/>
            <person name="Greer C."/>
            <person name="Whyte L.G."/>
        </authorList>
    </citation>
    <scope>NUCLEOTIDE SEQUENCE [LARGE SCALE GENOMIC DNA]</scope>
    <source>
        <strain evidence="12 13">S9.3A</strain>
    </source>
</reference>
<keyword evidence="4" id="KW-0808">Transferase</keyword>
<evidence type="ECO:0000256" key="8">
    <source>
        <dbReference type="ARBA" id="ARBA00023012"/>
    </source>
</evidence>
<protein>
    <recommendedName>
        <fullName evidence="2">histidine kinase</fullName>
        <ecNumber evidence="2">2.7.13.3</ecNumber>
    </recommendedName>
</protein>
<evidence type="ECO:0000256" key="6">
    <source>
        <dbReference type="ARBA" id="ARBA00022777"/>
    </source>
</evidence>
<dbReference type="GO" id="GO:0005524">
    <property type="term" value="F:ATP binding"/>
    <property type="evidence" value="ECO:0007669"/>
    <property type="project" value="UniProtKB-KW"/>
</dbReference>
<evidence type="ECO:0000256" key="4">
    <source>
        <dbReference type="ARBA" id="ARBA00022679"/>
    </source>
</evidence>
<comment type="caution">
    <text evidence="12">The sequence shown here is derived from an EMBL/GenBank/DDBJ whole genome shotgun (WGS) entry which is preliminary data.</text>
</comment>
<feature type="transmembrane region" description="Helical" evidence="9">
    <location>
        <begin position="48"/>
        <end position="66"/>
    </location>
</feature>
<feature type="domain" description="Signal transduction histidine kinase subgroup 3 dimerisation and phosphoacceptor" evidence="11">
    <location>
        <begin position="181"/>
        <end position="244"/>
    </location>
</feature>
<keyword evidence="6 12" id="KW-0418">Kinase</keyword>
<evidence type="ECO:0000256" key="1">
    <source>
        <dbReference type="ARBA" id="ARBA00000085"/>
    </source>
</evidence>
<keyword evidence="3" id="KW-0597">Phosphoprotein</keyword>
<feature type="transmembrane region" description="Helical" evidence="9">
    <location>
        <begin position="15"/>
        <end position="36"/>
    </location>
</feature>
<dbReference type="SUPFAM" id="SSF55874">
    <property type="entry name" value="ATPase domain of HSP90 chaperone/DNA topoisomerase II/histidine kinase"/>
    <property type="match status" value="1"/>
</dbReference>
<name>A0A502CPL2_9MICO</name>
<sequence length="384" mass="40650">MRGRDQWAHQDAPPIARYVLAFVVALIQLGGSVGAAHGQPDRRSLDGLAVVLLLVAPLAITVLRRFPVQTMAAIAAATTAYLARGYPYGPVFLGLAIGLVATVVRGHRLVAWLGAAAVLAGDALGRLAFDTARWSWQAQGGLLAWTLVVLAAAEVLRSWRERAATFRQAARETRLRQAGEERLRIAQELHDVVAHHMSLINVQAGVALHLADRKPEQVEPALLAIRDASKEALTELRSLIEVLRLDGAPAPRSPVANLAGLDDIVERSGHAGLQVTKTVTGQPRPLPAAAELAAYRIVQEAITNIVRHAHATRAAVTLDYGDDRLSVTIEDSGNGGAGLAKLVQGNGISGMQERARALGGELRVLAAPGGGIRVEADLPTGSPR</sequence>
<dbReference type="PANTHER" id="PTHR24421">
    <property type="entry name" value="NITRATE/NITRITE SENSOR PROTEIN NARX-RELATED"/>
    <property type="match status" value="1"/>
</dbReference>
<feature type="transmembrane region" description="Helical" evidence="9">
    <location>
        <begin position="86"/>
        <end position="104"/>
    </location>
</feature>
<gene>
    <name evidence="12" type="ORF">EAH86_16155</name>
</gene>
<dbReference type="Gene3D" id="1.20.5.1930">
    <property type="match status" value="1"/>
</dbReference>
<keyword evidence="7" id="KW-0067">ATP-binding</keyword>
<keyword evidence="8" id="KW-0902">Two-component regulatory system</keyword>
<dbReference type="EMBL" id="RCZM01000005">
    <property type="protein sequence ID" value="TPG15167.1"/>
    <property type="molecule type" value="Genomic_DNA"/>
</dbReference>
<keyword evidence="13" id="KW-1185">Reference proteome</keyword>
<dbReference type="CDD" id="cd16917">
    <property type="entry name" value="HATPase_UhpB-NarQ-NarX-like"/>
    <property type="match status" value="1"/>
</dbReference>
<evidence type="ECO:0000256" key="2">
    <source>
        <dbReference type="ARBA" id="ARBA00012438"/>
    </source>
</evidence>
<dbReference type="InterPro" id="IPR036890">
    <property type="entry name" value="HATPase_C_sf"/>
</dbReference>
<dbReference type="Gene3D" id="3.30.565.10">
    <property type="entry name" value="Histidine kinase-like ATPase, C-terminal domain"/>
    <property type="match status" value="1"/>
</dbReference>
<evidence type="ECO:0000313" key="12">
    <source>
        <dbReference type="EMBL" id="TPG15167.1"/>
    </source>
</evidence>
<keyword evidence="9" id="KW-1133">Transmembrane helix</keyword>
<dbReference type="Pfam" id="PF07730">
    <property type="entry name" value="HisKA_3"/>
    <property type="match status" value="1"/>
</dbReference>
<dbReference type="OrthoDB" id="227596at2"/>
<comment type="catalytic activity">
    <reaction evidence="1">
        <text>ATP + protein L-histidine = ADP + protein N-phospho-L-histidine.</text>
        <dbReference type="EC" id="2.7.13.3"/>
    </reaction>
</comment>
<dbReference type="InterPro" id="IPR011712">
    <property type="entry name" value="Sig_transdc_His_kin_sub3_dim/P"/>
</dbReference>
<evidence type="ECO:0000313" key="13">
    <source>
        <dbReference type="Proteomes" id="UP000317722"/>
    </source>
</evidence>
<accession>A0A502CPL2</accession>
<feature type="transmembrane region" description="Helical" evidence="9">
    <location>
        <begin position="141"/>
        <end position="159"/>
    </location>
</feature>
<keyword evidence="9" id="KW-0472">Membrane</keyword>
<dbReference type="PANTHER" id="PTHR24421:SF10">
    <property type="entry name" value="NITRATE_NITRITE SENSOR PROTEIN NARQ"/>
    <property type="match status" value="1"/>
</dbReference>
<evidence type="ECO:0000259" key="10">
    <source>
        <dbReference type="Pfam" id="PF02518"/>
    </source>
</evidence>
<dbReference type="InterPro" id="IPR003594">
    <property type="entry name" value="HATPase_dom"/>
</dbReference>
<evidence type="ECO:0000259" key="11">
    <source>
        <dbReference type="Pfam" id="PF07730"/>
    </source>
</evidence>
<dbReference type="InterPro" id="IPR050482">
    <property type="entry name" value="Sensor_HK_TwoCompSys"/>
</dbReference>
<evidence type="ECO:0000256" key="9">
    <source>
        <dbReference type="SAM" id="Phobius"/>
    </source>
</evidence>